<dbReference type="PROSITE" id="PS50076">
    <property type="entry name" value="DNAJ_2"/>
    <property type="match status" value="1"/>
</dbReference>
<evidence type="ECO:0000259" key="2">
    <source>
        <dbReference type="PROSITE" id="PS50076"/>
    </source>
</evidence>
<comment type="caution">
    <text evidence="3">The sequence shown here is derived from an EMBL/GenBank/DDBJ whole genome shotgun (WGS) entry which is preliminary data.</text>
</comment>
<sequence>MASSEELSGLNTNYHEPKKGSLRLTIYEIYQVEQYEAQELFEFEQYVKIIRFAEAVCSGTHPRVGVFLQSDPGAHMTGAEASKEVDVEFKKIGFEELKTKKGLKPVPEADKKTRKKGYAEHTIMDAEDPHGARYVHDPDMDYYEVLSLNSSASTEDINKAYSELRRTYNPESDEGKTKCYGKEPTTLQDMRQKWISIQRVFMILSDHDRKWSYDNDRKMHLKDFERRDKKPDGPTAQIHFAAFRDEVVRSIGVPHPDDPTEPYNEDFFKSVTKGIIVEEKDINYDTNYYHDLGANVTKKSSSWNGVITHDYIRSLRHAKNQNAMDKVRSEWNQKLISYMILKDEKLRKEYNEQNNSHNFYEHLQKGHDSKELERARNSSTLVSEKIEVRAKSVSLQPATTGNYFRRLSTEKNNAFMEGVSDDGASASDMMTKVEQNTEIDDSMVITFTEKVSDRIQANPPTITDPQEKKSQQKLSVQITERSAECSKETRSQHPAVQDQAPKILRDQQAFFQKQLNAQRADAQSTALHRAEIQRSLGLDRAPPSGPRIPLGKAPRLMTSSFAHGLKSTSPLKLCPQLGLKMSTPPMVDKNAKITESPLQLSKGSEQRPAKKKRRVGYKNSDGKKEGRSAGKGDGSGSGSEVKLQDKGRVKGNRGERSYLKEVGEILENEREGETGGRQNGDKGITRDSGGKKHPVPDWHPNTLPIDWTTCPGWFEGQDKMLLKQMNDEGVRIIKAFDKAFEYDHDNYWIKEKVWKPGMSVAEVIHQVKMTLTGKKIKRRFKVDKRLDWTKPWINGTSLAKQERNTPNYDIVQGVYEKKHLAALDEEVIESLCEILKELAEKGFRVDPSLVSYGDSTAKNDKE</sequence>
<dbReference type="InterPro" id="IPR036869">
    <property type="entry name" value="J_dom_sf"/>
</dbReference>
<dbReference type="EMBL" id="PQXK01000172">
    <property type="protein sequence ID" value="TGO35051.1"/>
    <property type="molecule type" value="Genomic_DNA"/>
</dbReference>
<dbReference type="Proteomes" id="UP000297814">
    <property type="component" value="Unassembled WGS sequence"/>
</dbReference>
<gene>
    <name evidence="3" type="ORF">BHYA_0172g00140</name>
</gene>
<dbReference type="SUPFAM" id="SSF46565">
    <property type="entry name" value="Chaperone J-domain"/>
    <property type="match status" value="1"/>
</dbReference>
<proteinExistence type="predicted"/>
<feature type="compositionally biased region" description="Basic and acidic residues" evidence="1">
    <location>
        <begin position="642"/>
        <end position="696"/>
    </location>
</feature>
<feature type="region of interest" description="Disordered" evidence="1">
    <location>
        <begin position="582"/>
        <end position="702"/>
    </location>
</feature>
<dbReference type="AlphaFoldDB" id="A0A4Z1GKN7"/>
<organism evidence="3 4">
    <name type="scientific">Botrytis hyacinthi</name>
    <dbReference type="NCBI Taxonomy" id="278943"/>
    <lineage>
        <taxon>Eukaryota</taxon>
        <taxon>Fungi</taxon>
        <taxon>Dikarya</taxon>
        <taxon>Ascomycota</taxon>
        <taxon>Pezizomycotina</taxon>
        <taxon>Leotiomycetes</taxon>
        <taxon>Helotiales</taxon>
        <taxon>Sclerotiniaceae</taxon>
        <taxon>Botrytis</taxon>
    </lineage>
</organism>
<protein>
    <recommendedName>
        <fullName evidence="2">J domain-containing protein</fullName>
    </recommendedName>
</protein>
<feature type="domain" description="J" evidence="2">
    <location>
        <begin position="141"/>
        <end position="217"/>
    </location>
</feature>
<reference evidence="3 4" key="1">
    <citation type="submission" date="2017-12" db="EMBL/GenBank/DDBJ databases">
        <title>Comparative genomics of Botrytis spp.</title>
        <authorList>
            <person name="Valero-Jimenez C.A."/>
            <person name="Tapia P."/>
            <person name="Veloso J."/>
            <person name="Silva-Moreno E."/>
            <person name="Staats M."/>
            <person name="Valdes J.H."/>
            <person name="Van Kan J.A.L."/>
        </authorList>
    </citation>
    <scope>NUCLEOTIDE SEQUENCE [LARGE SCALE GENOMIC DNA]</scope>
    <source>
        <strain evidence="3 4">Bh0001</strain>
    </source>
</reference>
<name>A0A4Z1GKN7_9HELO</name>
<feature type="compositionally biased region" description="Basic and acidic residues" evidence="1">
    <location>
        <begin position="481"/>
        <end position="491"/>
    </location>
</feature>
<dbReference type="Pfam" id="PF00226">
    <property type="entry name" value="DnaJ"/>
    <property type="match status" value="1"/>
</dbReference>
<evidence type="ECO:0000313" key="3">
    <source>
        <dbReference type="EMBL" id="TGO35051.1"/>
    </source>
</evidence>
<dbReference type="InterPro" id="IPR001623">
    <property type="entry name" value="DnaJ_domain"/>
</dbReference>
<dbReference type="Gene3D" id="1.10.287.110">
    <property type="entry name" value="DnaJ domain"/>
    <property type="match status" value="1"/>
</dbReference>
<evidence type="ECO:0000313" key="4">
    <source>
        <dbReference type="Proteomes" id="UP000297814"/>
    </source>
</evidence>
<dbReference type="CDD" id="cd06257">
    <property type="entry name" value="DnaJ"/>
    <property type="match status" value="1"/>
</dbReference>
<evidence type="ECO:0000256" key="1">
    <source>
        <dbReference type="SAM" id="MobiDB-lite"/>
    </source>
</evidence>
<feature type="region of interest" description="Disordered" evidence="1">
    <location>
        <begin position="456"/>
        <end position="499"/>
    </location>
</feature>
<feature type="compositionally biased region" description="Basic and acidic residues" evidence="1">
    <location>
        <begin position="620"/>
        <end position="630"/>
    </location>
</feature>
<accession>A0A4Z1GKN7</accession>
<keyword evidence="4" id="KW-1185">Reference proteome</keyword>
<dbReference type="PRINTS" id="PR00625">
    <property type="entry name" value="JDOMAIN"/>
</dbReference>